<evidence type="ECO:0000313" key="2">
    <source>
        <dbReference type="Proteomes" id="UP000219636"/>
    </source>
</evidence>
<dbReference type="EMBL" id="OBMQ01000006">
    <property type="protein sequence ID" value="SOC11343.1"/>
    <property type="molecule type" value="Genomic_DNA"/>
</dbReference>
<reference evidence="2" key="1">
    <citation type="submission" date="2017-08" db="EMBL/GenBank/DDBJ databases">
        <authorList>
            <person name="Varghese N."/>
            <person name="Submissions S."/>
        </authorList>
    </citation>
    <scope>NUCLEOTIDE SEQUENCE [LARGE SCALE GENOMIC DNA]</scope>
    <source>
        <strain evidence="2">JC22</strain>
    </source>
</reference>
<evidence type="ECO:0000313" key="1">
    <source>
        <dbReference type="EMBL" id="SOC11343.1"/>
    </source>
</evidence>
<dbReference type="RefSeq" id="WP_097073631.1">
    <property type="nucleotide sequence ID" value="NZ_OBMQ01000006.1"/>
</dbReference>
<organism evidence="1 2">
    <name type="scientific">Ureibacillus xyleni</name>
    <dbReference type="NCBI Taxonomy" id="614648"/>
    <lineage>
        <taxon>Bacteria</taxon>
        <taxon>Bacillati</taxon>
        <taxon>Bacillota</taxon>
        <taxon>Bacilli</taxon>
        <taxon>Bacillales</taxon>
        <taxon>Caryophanaceae</taxon>
        <taxon>Ureibacillus</taxon>
    </lineage>
</organism>
<gene>
    <name evidence="1" type="ORF">SAMN05880501_106132</name>
</gene>
<name>A0A285SXE1_9BACL</name>
<dbReference type="AlphaFoldDB" id="A0A285SXE1"/>
<accession>A0A285SXE1</accession>
<keyword evidence="2" id="KW-1185">Reference proteome</keyword>
<sequence>MYIKHIVWRRVIFGQVRRLTLGMNVPESSKKFKKLRADHALEWGNNNENPGVWSDFVGLEKIPVTPKYFSVPLDNSKNNLKLWQGANDPRGNKVKISQRLWTEPGDIIDIWYLGTMKLLNELLEGFNETEGASEHSQKLHQYVSQRLRALREYKGNLYEWAKDTQDQFHELILNPDFLFDDYFIKTRKAFIEHNYFLVICYEDENGQKFNHALMANIKDSNLHPVLSSRIKGSCGASEINQFVG</sequence>
<dbReference type="Proteomes" id="UP000219636">
    <property type="component" value="Unassembled WGS sequence"/>
</dbReference>
<protein>
    <submittedName>
        <fullName evidence="1">Uncharacterized protein</fullName>
    </submittedName>
</protein>
<proteinExistence type="predicted"/>